<dbReference type="Proteomes" id="UP001060104">
    <property type="component" value="Chromosome"/>
</dbReference>
<gene>
    <name evidence="2" type="ORF">NXY30_19825</name>
</gene>
<evidence type="ECO:0000256" key="1">
    <source>
        <dbReference type="SAM" id="MobiDB-lite"/>
    </source>
</evidence>
<reference evidence="2" key="1">
    <citation type="submission" date="2022-08" db="EMBL/GenBank/DDBJ databases">
        <title>Genome Sequencing of Bacteroides fragilis Group Isolates with Nanopore Technology.</title>
        <authorList>
            <person name="Tisza M.J."/>
            <person name="Smith D."/>
            <person name="Dekker J.P."/>
        </authorList>
    </citation>
    <scope>NUCLEOTIDE SEQUENCE</scope>
    <source>
        <strain evidence="2">BFG-527</strain>
    </source>
</reference>
<protein>
    <submittedName>
        <fullName evidence="2">Uncharacterized protein</fullName>
    </submittedName>
</protein>
<sequence length="101" mass="12027">MRGKVKNVRLEPGLKESSSDRWRSDVHPRYERYVLVDLYDSPQMYVDITKDVLDYYGGSRITQGRVDEIKDLLHNVWINFYHDENEDEHYLDGSLSDYITP</sequence>
<evidence type="ECO:0000313" key="3">
    <source>
        <dbReference type="Proteomes" id="UP001060104"/>
    </source>
</evidence>
<keyword evidence="3" id="KW-1185">Reference proteome</keyword>
<organism evidence="2 3">
    <name type="scientific">Bacteroides faecis</name>
    <dbReference type="NCBI Taxonomy" id="674529"/>
    <lineage>
        <taxon>Bacteria</taxon>
        <taxon>Pseudomonadati</taxon>
        <taxon>Bacteroidota</taxon>
        <taxon>Bacteroidia</taxon>
        <taxon>Bacteroidales</taxon>
        <taxon>Bacteroidaceae</taxon>
        <taxon>Bacteroides</taxon>
    </lineage>
</organism>
<proteinExistence type="predicted"/>
<accession>A0ABY5T5V9</accession>
<feature type="compositionally biased region" description="Basic and acidic residues" evidence="1">
    <location>
        <begin position="8"/>
        <end position="21"/>
    </location>
</feature>
<name>A0ABY5T5V9_9BACE</name>
<dbReference type="EMBL" id="CP103141">
    <property type="protein sequence ID" value="UVQ73259.1"/>
    <property type="molecule type" value="Genomic_DNA"/>
</dbReference>
<evidence type="ECO:0000313" key="2">
    <source>
        <dbReference type="EMBL" id="UVQ73259.1"/>
    </source>
</evidence>
<feature type="region of interest" description="Disordered" evidence="1">
    <location>
        <begin position="1"/>
        <end position="21"/>
    </location>
</feature>
<dbReference type="RefSeq" id="WP_234131021.1">
    <property type="nucleotide sequence ID" value="NZ_CP103141.1"/>
</dbReference>